<accession>A0A1J4N8M8</accession>
<sequence length="153" mass="17003">MAEAMTDEARRALALEYLKRLDRGEDFFELFDEHIQLYFPKIGIVDGIDAVREAFAKVGSLLGGIKHDYAYFNYVVAGDTVVVEGTSAGTTADGTEFRAGVTHAGRWCDVMEIRDDRIHRLFVYLDPDYAGADTERYPWLVGAEPEPMGSAAS</sequence>
<dbReference type="InterPro" id="IPR032710">
    <property type="entry name" value="NTF2-like_dom_sf"/>
</dbReference>
<dbReference type="AlphaFoldDB" id="A0A1J4N8M8"/>
<evidence type="ECO:0000313" key="2">
    <source>
        <dbReference type="EMBL" id="OIJ27874.1"/>
    </source>
</evidence>
<evidence type="ECO:0000313" key="3">
    <source>
        <dbReference type="Proteomes" id="UP000033772"/>
    </source>
</evidence>
<dbReference type="InterPro" id="IPR037401">
    <property type="entry name" value="SnoaL-like"/>
</dbReference>
<name>A0A1J4N8M8_9ACTN</name>
<dbReference type="STRING" id="1844.UG56_005880"/>
<evidence type="ECO:0000259" key="1">
    <source>
        <dbReference type="Pfam" id="PF12680"/>
    </source>
</evidence>
<reference evidence="2" key="1">
    <citation type="submission" date="2016-10" db="EMBL/GenBank/DDBJ databases">
        <title>Draft Genome Sequence of Nocardioides luteus Strain BAFB, an Alkane-Degrading Bacterium Isolated from JP-7 Polluted Soil.</title>
        <authorList>
            <person name="Brown L."/>
            <person name="Ruiz O.N."/>
            <person name="Gunasekera T."/>
        </authorList>
    </citation>
    <scope>NUCLEOTIDE SEQUENCE [LARGE SCALE GENOMIC DNA]</scope>
    <source>
        <strain evidence="2">BAFB</strain>
    </source>
</reference>
<protein>
    <recommendedName>
        <fullName evidence="1">SnoaL-like domain-containing protein</fullName>
    </recommendedName>
</protein>
<dbReference type="SUPFAM" id="SSF54427">
    <property type="entry name" value="NTF2-like"/>
    <property type="match status" value="1"/>
</dbReference>
<comment type="caution">
    <text evidence="2">The sequence shown here is derived from an EMBL/GenBank/DDBJ whole genome shotgun (WGS) entry which is preliminary data.</text>
</comment>
<organism evidence="2 3">
    <name type="scientific">Nocardioides luteus</name>
    <dbReference type="NCBI Taxonomy" id="1844"/>
    <lineage>
        <taxon>Bacteria</taxon>
        <taxon>Bacillati</taxon>
        <taxon>Actinomycetota</taxon>
        <taxon>Actinomycetes</taxon>
        <taxon>Propionibacteriales</taxon>
        <taxon>Nocardioidaceae</taxon>
        <taxon>Nocardioides</taxon>
    </lineage>
</organism>
<dbReference type="Pfam" id="PF12680">
    <property type="entry name" value="SnoaL_2"/>
    <property type="match status" value="1"/>
</dbReference>
<gene>
    <name evidence="2" type="ORF">UG56_005880</name>
</gene>
<dbReference type="EMBL" id="JZDQ02000006">
    <property type="protein sequence ID" value="OIJ27874.1"/>
    <property type="molecule type" value="Genomic_DNA"/>
</dbReference>
<dbReference type="RefSeq" id="WP_045548453.1">
    <property type="nucleotide sequence ID" value="NZ_JZDQ02000006.1"/>
</dbReference>
<keyword evidence="3" id="KW-1185">Reference proteome</keyword>
<dbReference type="Gene3D" id="3.10.450.50">
    <property type="match status" value="1"/>
</dbReference>
<dbReference type="Proteomes" id="UP000033772">
    <property type="component" value="Unassembled WGS sequence"/>
</dbReference>
<feature type="domain" description="SnoaL-like" evidence="1">
    <location>
        <begin position="25"/>
        <end position="120"/>
    </location>
</feature>
<proteinExistence type="predicted"/>